<comment type="similarity">
    <text evidence="1">Belongs to the carotenoid oxygenase family.</text>
</comment>
<feature type="binding site" evidence="5">
    <location>
        <position position="177"/>
    </location>
    <ligand>
        <name>Fe cation</name>
        <dbReference type="ChEBI" id="CHEBI:24875"/>
        <note>catalytic</note>
    </ligand>
</feature>
<evidence type="ECO:0000256" key="3">
    <source>
        <dbReference type="ARBA" id="ARBA00023002"/>
    </source>
</evidence>
<feature type="binding site" evidence="5">
    <location>
        <position position="308"/>
    </location>
    <ligand>
        <name>Fe cation</name>
        <dbReference type="ChEBI" id="CHEBI:24875"/>
        <note>catalytic</note>
    </ligand>
</feature>
<organism evidence="6">
    <name type="scientific">Parasteatoda tepidariorum</name>
    <name type="common">Common house spider</name>
    <name type="synonym">Achaearanea tepidariorum</name>
    <dbReference type="NCBI Taxonomy" id="114398"/>
    <lineage>
        <taxon>Eukaryota</taxon>
        <taxon>Metazoa</taxon>
        <taxon>Ecdysozoa</taxon>
        <taxon>Arthropoda</taxon>
        <taxon>Chelicerata</taxon>
        <taxon>Arachnida</taxon>
        <taxon>Araneae</taxon>
        <taxon>Araneomorphae</taxon>
        <taxon>Entelegynae</taxon>
        <taxon>Araneoidea</taxon>
        <taxon>Theridiidae</taxon>
        <taxon>Parasteatoda</taxon>
    </lineage>
</organism>
<sequence>MEAKSASSYFPFLRSCKEETDLPIEGEAKGEIPRWLKGSLIRIGSGLLEVGPDHFNHIFDGLALMHKFSFQDGKVTYQNKFLRSDTYRQNMKANRIVVNEFSTPAIPDPCKTIFQRFSSLFTDEMTDNDLVNIVMFSEEAYACSETNCIWKIDPVTLDSIKKVKLSDFVPVNAAIAHPHEEKDGTVYNVGSTHSFWPVYKILKFPPKGNKDESPFQKGSVICSIPTSRRFNASYIHSFGMTENYIIFVEQPLYFYIPKIVKVHFFGGGRFSDALHWDESRQALFHVVRKSDGKLLKTQYAAKAFYMFHHINAYEEDGHLIVDLCTYESGEIIQALYVKALEEMFENLQNDSVNNFKTRTARYVLPLDVDDTEKDKNLIKLCNSKATAVVQKDGSIFCTPEILAETWFPELPRINYQNFNGKKYNFFYAIAQRDKLRRCLIKVDTANNSVKHWNENGTVPSEPIFIPNPNSSADEEDSGVVLASLLYTDDKNKVSLLVLNAKTMEEIGRVTFITKSSVPADFHCTFIPS</sequence>
<dbReference type="PANTHER" id="PTHR10543">
    <property type="entry name" value="BETA-CAROTENE DIOXYGENASE"/>
    <property type="match status" value="1"/>
</dbReference>
<evidence type="ECO:0000256" key="1">
    <source>
        <dbReference type="ARBA" id="ARBA00006787"/>
    </source>
</evidence>
<evidence type="ECO:0000256" key="4">
    <source>
        <dbReference type="ARBA" id="ARBA00023004"/>
    </source>
</evidence>
<dbReference type="AlphaFoldDB" id="A0A2L2YKJ8"/>
<evidence type="ECO:0000256" key="2">
    <source>
        <dbReference type="ARBA" id="ARBA00022723"/>
    </source>
</evidence>
<dbReference type="InterPro" id="IPR004294">
    <property type="entry name" value="Carotenoid_Oase"/>
</dbReference>
<accession>A0A2L2YKJ8</accession>
<dbReference type="PANTHER" id="PTHR10543:SF24">
    <property type="entry name" value="CAROTENOID ISOMEROOXYGENASE"/>
    <property type="match status" value="1"/>
</dbReference>
<protein>
    <submittedName>
        <fullName evidence="6">Retinoid isomerohydrolase</fullName>
    </submittedName>
</protein>
<comment type="cofactor">
    <cofactor evidence="5">
        <name>Fe(2+)</name>
        <dbReference type="ChEBI" id="CHEBI:29033"/>
    </cofactor>
    <text evidence="5">Binds 1 Fe(2+) ion per subunit.</text>
</comment>
<keyword evidence="3" id="KW-0560">Oxidoreductase</keyword>
<evidence type="ECO:0000313" key="6">
    <source>
        <dbReference type="EMBL" id="LAA08654.1"/>
    </source>
</evidence>
<keyword evidence="6" id="KW-0378">Hydrolase</keyword>
<dbReference type="GO" id="GO:0016787">
    <property type="term" value="F:hydrolase activity"/>
    <property type="evidence" value="ECO:0007669"/>
    <property type="project" value="UniProtKB-KW"/>
</dbReference>
<keyword evidence="4 5" id="KW-0408">Iron</keyword>
<name>A0A2L2YKJ8_PARTP</name>
<dbReference type="OrthoDB" id="1069523at2759"/>
<dbReference type="GO" id="GO:0042574">
    <property type="term" value="P:retinal metabolic process"/>
    <property type="evidence" value="ECO:0007669"/>
    <property type="project" value="TreeGrafter"/>
</dbReference>
<dbReference type="GO" id="GO:0046872">
    <property type="term" value="F:metal ion binding"/>
    <property type="evidence" value="ECO:0007669"/>
    <property type="project" value="UniProtKB-KW"/>
</dbReference>
<feature type="binding site" evidence="5">
    <location>
        <position position="522"/>
    </location>
    <ligand>
        <name>Fe cation</name>
        <dbReference type="ChEBI" id="CHEBI:24875"/>
        <note>catalytic</note>
    </ligand>
</feature>
<proteinExistence type="evidence at transcript level"/>
<feature type="binding site" evidence="5">
    <location>
        <position position="236"/>
    </location>
    <ligand>
        <name>Fe cation</name>
        <dbReference type="ChEBI" id="CHEBI:24875"/>
        <note>catalytic</note>
    </ligand>
</feature>
<dbReference type="Pfam" id="PF03055">
    <property type="entry name" value="RPE65"/>
    <property type="match status" value="1"/>
</dbReference>
<dbReference type="EMBL" id="IAAA01037508">
    <property type="protein sequence ID" value="LAA08654.1"/>
    <property type="molecule type" value="mRNA"/>
</dbReference>
<evidence type="ECO:0000256" key="5">
    <source>
        <dbReference type="PIRSR" id="PIRSR604294-1"/>
    </source>
</evidence>
<keyword evidence="2 5" id="KW-0479">Metal-binding</keyword>
<dbReference type="GO" id="GO:0016121">
    <property type="term" value="P:carotene catabolic process"/>
    <property type="evidence" value="ECO:0007669"/>
    <property type="project" value="TreeGrafter"/>
</dbReference>
<dbReference type="GO" id="GO:0010436">
    <property type="term" value="F:carotenoid dioxygenase activity"/>
    <property type="evidence" value="ECO:0007669"/>
    <property type="project" value="TreeGrafter"/>
</dbReference>
<dbReference type="GO" id="GO:0003834">
    <property type="term" value="F:beta-carotene 15,15'-dioxygenase activity"/>
    <property type="evidence" value="ECO:0007669"/>
    <property type="project" value="TreeGrafter"/>
</dbReference>
<reference evidence="6" key="1">
    <citation type="journal article" date="2016" name="Mol. Ecol. Resour.">
        <title>Evaluation of the impact of RNA preservation methods of spiders for de novo transcriptome assembly.</title>
        <authorList>
            <person name="Kono N."/>
            <person name="Nakamura H."/>
            <person name="Ito Y."/>
            <person name="Tomita M."/>
            <person name="Arakawa K."/>
        </authorList>
    </citation>
    <scope>NUCLEOTIDE SEQUENCE</scope>
    <source>
        <tissue evidence="6">Whole body</tissue>
    </source>
</reference>